<comment type="caution">
    <text evidence="3">The sequence shown here is derived from an EMBL/GenBank/DDBJ whole genome shotgun (WGS) entry which is preliminary data.</text>
</comment>
<protein>
    <submittedName>
        <fullName evidence="3">Gfo/Idh/MocA family oxidoreductase</fullName>
    </submittedName>
</protein>
<evidence type="ECO:0000259" key="1">
    <source>
        <dbReference type="Pfam" id="PF01408"/>
    </source>
</evidence>
<dbReference type="RefSeq" id="WP_119439989.1">
    <property type="nucleotide sequence ID" value="NZ_QWGR01000019.1"/>
</dbReference>
<dbReference type="Pfam" id="PF01408">
    <property type="entry name" value="GFO_IDH_MocA"/>
    <property type="match status" value="1"/>
</dbReference>
<dbReference type="Proteomes" id="UP000265926">
    <property type="component" value="Unassembled WGS sequence"/>
</dbReference>
<accession>A0A399SUY2</accession>
<dbReference type="OrthoDB" id="9795543at2"/>
<organism evidence="3 4">
    <name type="scientific">Maribellus luteus</name>
    <dbReference type="NCBI Taxonomy" id="2305463"/>
    <lineage>
        <taxon>Bacteria</taxon>
        <taxon>Pseudomonadati</taxon>
        <taxon>Bacteroidota</taxon>
        <taxon>Bacteroidia</taxon>
        <taxon>Marinilabiliales</taxon>
        <taxon>Prolixibacteraceae</taxon>
        <taxon>Maribellus</taxon>
    </lineage>
</organism>
<name>A0A399SUY2_9BACT</name>
<feature type="domain" description="Gfo/Idh/MocA-like oxidoreductase N-terminal" evidence="1">
    <location>
        <begin position="9"/>
        <end position="129"/>
    </location>
</feature>
<dbReference type="EMBL" id="QWGR01000019">
    <property type="protein sequence ID" value="RIJ45815.1"/>
    <property type="molecule type" value="Genomic_DNA"/>
</dbReference>
<reference evidence="3 4" key="1">
    <citation type="submission" date="2018-08" db="EMBL/GenBank/DDBJ databases">
        <title>Pallidiluteibacterium maritimus gen. nov., sp. nov., isolated from coastal sediment.</title>
        <authorList>
            <person name="Zhou L.Y."/>
        </authorList>
    </citation>
    <scope>NUCLEOTIDE SEQUENCE [LARGE SCALE GENOMIC DNA]</scope>
    <source>
        <strain evidence="3 4">XSD2</strain>
    </source>
</reference>
<dbReference type="GO" id="GO:0000166">
    <property type="term" value="F:nucleotide binding"/>
    <property type="evidence" value="ECO:0007669"/>
    <property type="project" value="InterPro"/>
</dbReference>
<keyword evidence="4" id="KW-1185">Reference proteome</keyword>
<dbReference type="PANTHER" id="PTHR43249:SF1">
    <property type="entry name" value="D-GLUCOSIDE 3-DEHYDROGENASE"/>
    <property type="match status" value="1"/>
</dbReference>
<dbReference type="Gene3D" id="3.40.50.720">
    <property type="entry name" value="NAD(P)-binding Rossmann-like Domain"/>
    <property type="match status" value="1"/>
</dbReference>
<dbReference type="InterPro" id="IPR036291">
    <property type="entry name" value="NAD(P)-bd_dom_sf"/>
</dbReference>
<dbReference type="PANTHER" id="PTHR43249">
    <property type="entry name" value="UDP-N-ACETYL-2-AMINO-2-DEOXY-D-GLUCURONATE OXIDASE"/>
    <property type="match status" value="1"/>
</dbReference>
<dbReference type="Pfam" id="PF22725">
    <property type="entry name" value="GFO_IDH_MocA_C3"/>
    <property type="match status" value="1"/>
</dbReference>
<evidence type="ECO:0000313" key="3">
    <source>
        <dbReference type="EMBL" id="RIJ45815.1"/>
    </source>
</evidence>
<dbReference type="InterPro" id="IPR052515">
    <property type="entry name" value="Gfo/Idh/MocA_Oxidoreductase"/>
</dbReference>
<dbReference type="AlphaFoldDB" id="A0A399SUY2"/>
<dbReference type="Gene3D" id="3.30.360.10">
    <property type="entry name" value="Dihydrodipicolinate Reductase, domain 2"/>
    <property type="match status" value="1"/>
</dbReference>
<dbReference type="SUPFAM" id="SSF55347">
    <property type="entry name" value="Glyceraldehyde-3-phosphate dehydrogenase-like, C-terminal domain"/>
    <property type="match status" value="1"/>
</dbReference>
<feature type="domain" description="GFO/IDH/MocA-like oxidoreductase" evidence="2">
    <location>
        <begin position="137"/>
        <end position="263"/>
    </location>
</feature>
<dbReference type="SUPFAM" id="SSF51735">
    <property type="entry name" value="NAD(P)-binding Rossmann-fold domains"/>
    <property type="match status" value="1"/>
</dbReference>
<sequence>MKNKALHTIRWGIIGVGNVTEVKSGPAFYKVPNSQLVAVMRRNAEKAADYARRHNIPKWYSNASELINDPDVNAVYIATPPDSHASYAIEAMRAGKPVYVEKPMARHYSECQEMLEVSKETGVPIWVAYYRRTLPAFLKAKELIESGVIGKPLMVNIKLYKEAGERGKKPDEMSWHVYPEIAGAGHFFDLASHQLDYLDFVLGKITEVKGNAANLAGLYPAEDTVSGTWKHESGLIGTGSWCFVVDKNSVEDYIQFVGEKGEICLPCFSHGKMKVTTANGTEELEFENPQHISQNLVQKVVEELLGKGKSPSTGESAARTSWVLDEMVKDFYEPQ</sequence>
<dbReference type="InterPro" id="IPR000683">
    <property type="entry name" value="Gfo/Idh/MocA-like_OxRdtase_N"/>
</dbReference>
<gene>
    <name evidence="3" type="ORF">D1614_21135</name>
</gene>
<proteinExistence type="predicted"/>
<evidence type="ECO:0000259" key="2">
    <source>
        <dbReference type="Pfam" id="PF22725"/>
    </source>
</evidence>
<dbReference type="InterPro" id="IPR055170">
    <property type="entry name" value="GFO_IDH_MocA-like_dom"/>
</dbReference>
<evidence type="ECO:0000313" key="4">
    <source>
        <dbReference type="Proteomes" id="UP000265926"/>
    </source>
</evidence>